<name>A0A495J057_9SPHI</name>
<feature type="transmembrane region" description="Helical" evidence="1">
    <location>
        <begin position="50"/>
        <end position="70"/>
    </location>
</feature>
<organism evidence="2 3">
    <name type="scientific">Mucilaginibacter gracilis</name>
    <dbReference type="NCBI Taxonomy" id="423350"/>
    <lineage>
        <taxon>Bacteria</taxon>
        <taxon>Pseudomonadati</taxon>
        <taxon>Bacteroidota</taxon>
        <taxon>Sphingobacteriia</taxon>
        <taxon>Sphingobacteriales</taxon>
        <taxon>Sphingobacteriaceae</taxon>
        <taxon>Mucilaginibacter</taxon>
    </lineage>
</organism>
<evidence type="ECO:0000313" key="2">
    <source>
        <dbReference type="EMBL" id="RKR81738.1"/>
    </source>
</evidence>
<feature type="transmembrane region" description="Helical" evidence="1">
    <location>
        <begin position="82"/>
        <end position="103"/>
    </location>
</feature>
<dbReference type="EMBL" id="RBKU01000001">
    <property type="protein sequence ID" value="RKR81738.1"/>
    <property type="molecule type" value="Genomic_DNA"/>
</dbReference>
<reference evidence="2 3" key="1">
    <citation type="submission" date="2018-10" db="EMBL/GenBank/DDBJ databases">
        <title>Genomic Encyclopedia of Archaeal and Bacterial Type Strains, Phase II (KMG-II): from individual species to whole genera.</title>
        <authorList>
            <person name="Goeker M."/>
        </authorList>
    </citation>
    <scope>NUCLEOTIDE SEQUENCE [LARGE SCALE GENOMIC DNA]</scope>
    <source>
        <strain evidence="2 3">DSM 18602</strain>
    </source>
</reference>
<evidence type="ECO:0000313" key="3">
    <source>
        <dbReference type="Proteomes" id="UP000268007"/>
    </source>
</evidence>
<evidence type="ECO:0000256" key="1">
    <source>
        <dbReference type="SAM" id="Phobius"/>
    </source>
</evidence>
<accession>A0A495J057</accession>
<keyword evidence="1" id="KW-0812">Transmembrane</keyword>
<protein>
    <submittedName>
        <fullName evidence="2">Uncharacterized protein</fullName>
    </submittedName>
</protein>
<sequence>MLQRTLSKSFKHHPVQSTMYAVYIGFWLFLCYLKYYYFVLGDGETIQAIVFYWFMVVCIPYLTVNIILSYQIQKQNRFYKRMATLIFIPMGLVLLVLVQHAIIEYYNMGV</sequence>
<keyword evidence="1" id="KW-1133">Transmembrane helix</keyword>
<feature type="transmembrane region" description="Helical" evidence="1">
    <location>
        <begin position="20"/>
        <end position="38"/>
    </location>
</feature>
<dbReference type="AlphaFoldDB" id="A0A495J057"/>
<dbReference type="RefSeq" id="WP_147425596.1">
    <property type="nucleotide sequence ID" value="NZ_RBKU01000001.1"/>
</dbReference>
<keyword evidence="3" id="KW-1185">Reference proteome</keyword>
<dbReference type="Proteomes" id="UP000268007">
    <property type="component" value="Unassembled WGS sequence"/>
</dbReference>
<comment type="caution">
    <text evidence="2">The sequence shown here is derived from an EMBL/GenBank/DDBJ whole genome shotgun (WGS) entry which is preliminary data.</text>
</comment>
<gene>
    <name evidence="2" type="ORF">BDD43_1889</name>
</gene>
<keyword evidence="1" id="KW-0472">Membrane</keyword>
<proteinExistence type="predicted"/>